<keyword evidence="8 9" id="KW-0472">Membrane</keyword>
<dbReference type="CDD" id="cd03213">
    <property type="entry name" value="ABCG_EPDR"/>
    <property type="match status" value="1"/>
</dbReference>
<evidence type="ECO:0000256" key="3">
    <source>
        <dbReference type="ARBA" id="ARBA00022448"/>
    </source>
</evidence>
<dbReference type="InterPro" id="IPR013525">
    <property type="entry name" value="ABC2_TM"/>
</dbReference>
<reference evidence="11 13" key="2">
    <citation type="journal article" date="2013" name="Nature">
        <title>Insights into bilaterian evolution from three spiralian genomes.</title>
        <authorList>
            <person name="Simakov O."/>
            <person name="Marletaz F."/>
            <person name="Cho S.J."/>
            <person name="Edsinger-Gonzales E."/>
            <person name="Havlak P."/>
            <person name="Hellsten U."/>
            <person name="Kuo D.H."/>
            <person name="Larsson T."/>
            <person name="Lv J."/>
            <person name="Arendt D."/>
            <person name="Savage R."/>
            <person name="Osoegawa K."/>
            <person name="de Jong P."/>
            <person name="Grimwood J."/>
            <person name="Chapman J.A."/>
            <person name="Shapiro H."/>
            <person name="Aerts A."/>
            <person name="Otillar R.P."/>
            <person name="Terry A.Y."/>
            <person name="Boore J.L."/>
            <person name="Grigoriev I.V."/>
            <person name="Lindberg D.R."/>
            <person name="Seaver E.C."/>
            <person name="Weisblat D.A."/>
            <person name="Putnam N.H."/>
            <person name="Rokhsar D.S."/>
        </authorList>
    </citation>
    <scope>NUCLEOTIDE SEQUENCE</scope>
    <source>
        <strain evidence="11 13">I ESC-2004</strain>
    </source>
</reference>
<gene>
    <name evidence="11" type="ORF">CAPTEDRAFT_178643</name>
</gene>
<dbReference type="InterPro" id="IPR027417">
    <property type="entry name" value="P-loop_NTPase"/>
</dbReference>
<evidence type="ECO:0000313" key="12">
    <source>
        <dbReference type="EnsemblMetazoa" id="CapteP178643"/>
    </source>
</evidence>
<dbReference type="HOGENOM" id="CLU_000604_57_8_1"/>
<reference evidence="12" key="3">
    <citation type="submission" date="2015-06" db="UniProtKB">
        <authorList>
            <consortium name="EnsemblMetazoa"/>
        </authorList>
    </citation>
    <scope>IDENTIFICATION</scope>
</reference>
<dbReference type="InterPro" id="IPR003593">
    <property type="entry name" value="AAA+_ATPase"/>
</dbReference>
<dbReference type="PROSITE" id="PS50893">
    <property type="entry name" value="ABC_TRANSPORTER_2"/>
    <property type="match status" value="1"/>
</dbReference>
<dbReference type="OrthoDB" id="66620at2759"/>
<dbReference type="GO" id="GO:0016887">
    <property type="term" value="F:ATP hydrolysis activity"/>
    <property type="evidence" value="ECO:0007669"/>
    <property type="project" value="InterPro"/>
</dbReference>
<feature type="transmembrane region" description="Helical" evidence="9">
    <location>
        <begin position="471"/>
        <end position="490"/>
    </location>
</feature>
<evidence type="ECO:0000256" key="1">
    <source>
        <dbReference type="ARBA" id="ARBA00004141"/>
    </source>
</evidence>
<dbReference type="Gene3D" id="3.40.50.300">
    <property type="entry name" value="P-loop containing nucleotide triphosphate hydrolases"/>
    <property type="match status" value="1"/>
</dbReference>
<dbReference type="GO" id="GO:0016324">
    <property type="term" value="C:apical plasma membrane"/>
    <property type="evidence" value="ECO:0007669"/>
    <property type="project" value="UniProtKB-ARBA"/>
</dbReference>
<dbReference type="PANTHER" id="PTHR48041:SF116">
    <property type="entry name" value="PROTEIN BROWN"/>
    <property type="match status" value="1"/>
</dbReference>
<dbReference type="Proteomes" id="UP000014760">
    <property type="component" value="Unassembled WGS sequence"/>
</dbReference>
<dbReference type="Pfam" id="PF00005">
    <property type="entry name" value="ABC_tran"/>
    <property type="match status" value="1"/>
</dbReference>
<dbReference type="GO" id="GO:0008514">
    <property type="term" value="F:organic anion transmembrane transporter activity"/>
    <property type="evidence" value="ECO:0007669"/>
    <property type="project" value="UniProtKB-ARBA"/>
</dbReference>
<proteinExistence type="inferred from homology"/>
<evidence type="ECO:0000256" key="6">
    <source>
        <dbReference type="ARBA" id="ARBA00022840"/>
    </source>
</evidence>
<feature type="domain" description="ABC transporter" evidence="10">
    <location>
        <begin position="11"/>
        <end position="259"/>
    </location>
</feature>
<feature type="transmembrane region" description="Helical" evidence="9">
    <location>
        <begin position="497"/>
        <end position="519"/>
    </location>
</feature>
<dbReference type="EMBL" id="AMQN01004709">
    <property type="status" value="NOT_ANNOTATED_CDS"/>
    <property type="molecule type" value="Genomic_DNA"/>
</dbReference>
<feature type="transmembrane region" description="Helical" evidence="9">
    <location>
        <begin position="357"/>
        <end position="380"/>
    </location>
</feature>
<dbReference type="STRING" id="283909.R7VGN0"/>
<keyword evidence="5" id="KW-0547">Nucleotide-binding</keyword>
<keyword evidence="13" id="KW-1185">Reference proteome</keyword>
<dbReference type="OMA" id="FLTQLYW"/>
<protein>
    <recommendedName>
        <fullName evidence="10">ABC transporter domain-containing protein</fullName>
    </recommendedName>
</protein>
<evidence type="ECO:0000256" key="4">
    <source>
        <dbReference type="ARBA" id="ARBA00022692"/>
    </source>
</evidence>
<dbReference type="GO" id="GO:0140359">
    <property type="term" value="F:ABC-type transporter activity"/>
    <property type="evidence" value="ECO:0007669"/>
    <property type="project" value="InterPro"/>
</dbReference>
<feature type="transmembrane region" description="Helical" evidence="9">
    <location>
        <begin position="591"/>
        <end position="609"/>
    </location>
</feature>
<dbReference type="EMBL" id="KB294243">
    <property type="protein sequence ID" value="ELU14850.1"/>
    <property type="molecule type" value="Genomic_DNA"/>
</dbReference>
<dbReference type="SMART" id="SM00382">
    <property type="entry name" value="AAA"/>
    <property type="match status" value="1"/>
</dbReference>
<dbReference type="SUPFAM" id="SSF52540">
    <property type="entry name" value="P-loop containing nucleoside triphosphate hydrolases"/>
    <property type="match status" value="1"/>
</dbReference>
<evidence type="ECO:0000256" key="5">
    <source>
        <dbReference type="ARBA" id="ARBA00022741"/>
    </source>
</evidence>
<comment type="similarity">
    <text evidence="2">Belongs to the ABC transporter superfamily. ABCG family. Eye pigment precursor importer (TC 3.A.1.204) subfamily.</text>
</comment>
<evidence type="ECO:0000256" key="2">
    <source>
        <dbReference type="ARBA" id="ARBA00005814"/>
    </source>
</evidence>
<sequence length="616" mass="69163">METTRKDGNVISFHDVNYDVQIKGDKRCGPKRTKHVLTSVKGMFKPGMNAIMGPTGSGKSSLLDVIAGRKDPRGLSGTLLIDGQAQPKNYKCISGYVVQDDIVMGTLTVRENILFSANLRLPSTVSEKEKEVRVDEVISELGLEKCADTKVGTEFIRGVSGGERKRTNIGMELVVSQAVLFLDEPTTGLDASTANSVMRLLKKLSLAGRTIVFSIHQPRYSIFRLFDRLMLLSQGKPIYHGPAQEGIDFFQSIGYECEARNNPPDFFLDVILGDIAPTEENALEDVSPAEKQHRKDLRDLIFIYKSVLARCIPWEVYRCCEVSALGYYYKLGETDLFCSQFKTLSGRGLKNLTRNPFGAIMQVIILAFMGIVVGILYFQLGLDISDIQNRQGAFFFITMNMVFSNVSAVSVFISERAMFLHENVSGFYRVSAFFLSKVISDLIPLRIVPVTAYAIITYFMAGFQIEAGKFFIYYLNLFLVTMTAASICFWTSCMSGIFAIANLLTILVFVLMLVFGGLFVNLNTLAGWLGWIQYLSLFRYSLKVFYVNEMKDMIFTRAVGVNGTIITQTGNDYLDEQGIEYGTAWDLWQNHLALVLMTVFFLVLAYIRLRTMNKLK</sequence>
<feature type="transmembrane region" description="Helical" evidence="9">
    <location>
        <begin position="443"/>
        <end position="465"/>
    </location>
</feature>
<dbReference type="FunFam" id="3.40.50.300:FF:000622">
    <property type="entry name" value="ATP-binding cassette sub-family G member 2"/>
    <property type="match status" value="1"/>
</dbReference>
<accession>R7VGN0</accession>
<evidence type="ECO:0000313" key="13">
    <source>
        <dbReference type="Proteomes" id="UP000014760"/>
    </source>
</evidence>
<organism evidence="11">
    <name type="scientific">Capitella teleta</name>
    <name type="common">Polychaete worm</name>
    <dbReference type="NCBI Taxonomy" id="283909"/>
    <lineage>
        <taxon>Eukaryota</taxon>
        <taxon>Metazoa</taxon>
        <taxon>Spiralia</taxon>
        <taxon>Lophotrochozoa</taxon>
        <taxon>Annelida</taxon>
        <taxon>Polychaeta</taxon>
        <taxon>Sedentaria</taxon>
        <taxon>Scolecida</taxon>
        <taxon>Capitellidae</taxon>
        <taxon>Capitella</taxon>
    </lineage>
</organism>
<dbReference type="InterPro" id="IPR003439">
    <property type="entry name" value="ABC_transporter-like_ATP-bd"/>
</dbReference>
<dbReference type="EnsemblMetazoa" id="CapteT178643">
    <property type="protein sequence ID" value="CapteP178643"/>
    <property type="gene ID" value="CapteG178643"/>
</dbReference>
<evidence type="ECO:0000259" key="10">
    <source>
        <dbReference type="PROSITE" id="PS50893"/>
    </source>
</evidence>
<dbReference type="PANTHER" id="PTHR48041">
    <property type="entry name" value="ABC TRANSPORTER G FAMILY MEMBER 28"/>
    <property type="match status" value="1"/>
</dbReference>
<evidence type="ECO:0000256" key="9">
    <source>
        <dbReference type="SAM" id="Phobius"/>
    </source>
</evidence>
<comment type="subcellular location">
    <subcellularLocation>
        <location evidence="1">Membrane</location>
        <topology evidence="1">Multi-pass membrane protein</topology>
    </subcellularLocation>
</comment>
<dbReference type="GO" id="GO:0015562">
    <property type="term" value="F:efflux transmembrane transporter activity"/>
    <property type="evidence" value="ECO:0007669"/>
    <property type="project" value="UniProtKB-ARBA"/>
</dbReference>
<dbReference type="GO" id="GO:0005524">
    <property type="term" value="F:ATP binding"/>
    <property type="evidence" value="ECO:0007669"/>
    <property type="project" value="UniProtKB-KW"/>
</dbReference>
<keyword evidence="3" id="KW-0813">Transport</keyword>
<dbReference type="InterPro" id="IPR043926">
    <property type="entry name" value="ABCG_dom"/>
</dbReference>
<feature type="transmembrane region" description="Helical" evidence="9">
    <location>
        <begin position="392"/>
        <end position="413"/>
    </location>
</feature>
<dbReference type="AlphaFoldDB" id="R7VGN0"/>
<evidence type="ECO:0000256" key="8">
    <source>
        <dbReference type="ARBA" id="ARBA00023136"/>
    </source>
</evidence>
<evidence type="ECO:0000313" key="11">
    <source>
        <dbReference type="EMBL" id="ELU14850.1"/>
    </source>
</evidence>
<dbReference type="InterPro" id="IPR050352">
    <property type="entry name" value="ABCG_transporters"/>
</dbReference>
<dbReference type="Pfam" id="PF19055">
    <property type="entry name" value="ABC2_membrane_7"/>
    <property type="match status" value="1"/>
</dbReference>
<reference evidence="13" key="1">
    <citation type="submission" date="2012-12" db="EMBL/GenBank/DDBJ databases">
        <authorList>
            <person name="Hellsten U."/>
            <person name="Grimwood J."/>
            <person name="Chapman J.A."/>
            <person name="Shapiro H."/>
            <person name="Aerts A."/>
            <person name="Otillar R.P."/>
            <person name="Terry A.Y."/>
            <person name="Boore J.L."/>
            <person name="Simakov O."/>
            <person name="Marletaz F."/>
            <person name="Cho S.-J."/>
            <person name="Edsinger-Gonzales E."/>
            <person name="Havlak P."/>
            <person name="Kuo D.-H."/>
            <person name="Larsson T."/>
            <person name="Lv J."/>
            <person name="Arendt D."/>
            <person name="Savage R."/>
            <person name="Osoegawa K."/>
            <person name="de Jong P."/>
            <person name="Lindberg D.R."/>
            <person name="Seaver E.C."/>
            <person name="Weisblat D.A."/>
            <person name="Putnam N.H."/>
            <person name="Grigoriev I.V."/>
            <person name="Rokhsar D.S."/>
        </authorList>
    </citation>
    <scope>NUCLEOTIDE SEQUENCE</scope>
    <source>
        <strain evidence="13">I ESC-2004</strain>
    </source>
</reference>
<name>R7VGN0_CAPTE</name>
<feature type="transmembrane region" description="Helical" evidence="9">
    <location>
        <begin position="525"/>
        <end position="542"/>
    </location>
</feature>
<keyword evidence="6" id="KW-0067">ATP-binding</keyword>
<keyword evidence="7 9" id="KW-1133">Transmembrane helix</keyword>
<keyword evidence="4 9" id="KW-0812">Transmembrane</keyword>
<evidence type="ECO:0000256" key="7">
    <source>
        <dbReference type="ARBA" id="ARBA00022989"/>
    </source>
</evidence>
<dbReference type="Pfam" id="PF01061">
    <property type="entry name" value="ABC2_membrane"/>
    <property type="match status" value="1"/>
</dbReference>